<keyword evidence="2" id="KW-1185">Reference proteome</keyword>
<sequence>MRKQIKSSDSLARNMRYVKDGDNSNLRDILFNEQKGFCSYTETYLGRTDQKDIDHFNPSQDFRERNNYPNLFLCKSQWNKEKSNKWKQFQPVLSPLNDDFNDRISYNKDLKLFEATDENDIDAKNLVKLLKLDDYDLSIERKRYIELCNELIKHYENPTVYFQKVVQNNVNELKFIRSLEVEFGIDIWNMIPQPQK</sequence>
<reference evidence="1 2" key="1">
    <citation type="submission" date="2017-07" db="EMBL/GenBank/DDBJ databases">
        <title>Flavobacterium cyanobacteriorum sp. nov., isolated from cyanobacterial aggregates in a eutrophic lake.</title>
        <authorList>
            <person name="Cai H."/>
        </authorList>
    </citation>
    <scope>NUCLEOTIDE SEQUENCE [LARGE SCALE GENOMIC DNA]</scope>
    <source>
        <strain evidence="1 2">TH167</strain>
    </source>
</reference>
<comment type="caution">
    <text evidence="1">The sequence shown here is derived from an EMBL/GenBank/DDBJ whole genome shotgun (WGS) entry which is preliminary data.</text>
</comment>
<evidence type="ECO:0000313" key="2">
    <source>
        <dbReference type="Proteomes" id="UP000216035"/>
    </source>
</evidence>
<name>A0A255ZZC5_9FLAO</name>
<accession>A0A255ZZC5</accession>
<dbReference type="AlphaFoldDB" id="A0A255ZZC5"/>
<gene>
    <name evidence="1" type="ORF">CHX27_03740</name>
</gene>
<organism evidence="1 2">
    <name type="scientific">Flavobacterium aurantiibacter</name>
    <dbReference type="NCBI Taxonomy" id="2023067"/>
    <lineage>
        <taxon>Bacteria</taxon>
        <taxon>Pseudomonadati</taxon>
        <taxon>Bacteroidota</taxon>
        <taxon>Flavobacteriia</taxon>
        <taxon>Flavobacteriales</taxon>
        <taxon>Flavobacteriaceae</taxon>
        <taxon>Flavobacterium</taxon>
    </lineage>
</organism>
<evidence type="ECO:0000313" key="1">
    <source>
        <dbReference type="EMBL" id="OYQ46897.1"/>
    </source>
</evidence>
<dbReference type="EMBL" id="NOXX01000155">
    <property type="protein sequence ID" value="OYQ46897.1"/>
    <property type="molecule type" value="Genomic_DNA"/>
</dbReference>
<dbReference type="Proteomes" id="UP000216035">
    <property type="component" value="Unassembled WGS sequence"/>
</dbReference>
<proteinExistence type="predicted"/>
<protein>
    <submittedName>
        <fullName evidence="1">Uncharacterized protein</fullName>
    </submittedName>
</protein>